<dbReference type="InterPro" id="IPR011478">
    <property type="entry name" value="DUF1585"/>
</dbReference>
<feature type="domain" description="DUF1595" evidence="6">
    <location>
        <begin position="410"/>
        <end position="470"/>
    </location>
</feature>
<dbReference type="Gene3D" id="2.60.60.40">
    <property type="match status" value="1"/>
</dbReference>
<dbReference type="Pfam" id="PF07624">
    <property type="entry name" value="PSD2"/>
    <property type="match status" value="1"/>
</dbReference>
<dbReference type="RefSeq" id="WP_162655927.1">
    <property type="nucleotide sequence ID" value="NZ_LR593887.1"/>
</dbReference>
<dbReference type="InterPro" id="IPR013043">
    <property type="entry name" value="DUF1595"/>
</dbReference>
<evidence type="ECO:0000259" key="6">
    <source>
        <dbReference type="Pfam" id="PF07637"/>
    </source>
</evidence>
<feature type="domain" description="DUF1585" evidence="2">
    <location>
        <begin position="738"/>
        <end position="810"/>
    </location>
</feature>
<reference evidence="8" key="1">
    <citation type="submission" date="2019-04" db="EMBL/GenBank/DDBJ databases">
        <authorList>
            <consortium name="Science for Life Laboratories"/>
        </authorList>
    </citation>
    <scope>NUCLEOTIDE SEQUENCE</scope>
    <source>
        <strain evidence="8">MBLW1</strain>
    </source>
</reference>
<evidence type="ECO:0000259" key="7">
    <source>
        <dbReference type="Pfam" id="PF16841"/>
    </source>
</evidence>
<dbReference type="KEGG" id="tim:GMBLW1_32200"/>
<dbReference type="Pfam" id="PF07637">
    <property type="entry name" value="PSD5"/>
    <property type="match status" value="1"/>
</dbReference>
<name>A0A6C2YGT8_9BACT</name>
<evidence type="ECO:0008006" key="10">
    <source>
        <dbReference type="Google" id="ProtNLM"/>
    </source>
</evidence>
<dbReference type="InterPro" id="IPR013039">
    <property type="entry name" value="DUF1588"/>
</dbReference>
<dbReference type="Pfam" id="PF07626">
    <property type="entry name" value="PSD3"/>
    <property type="match status" value="1"/>
</dbReference>
<feature type="domain" description="DUF1587" evidence="3">
    <location>
        <begin position="180"/>
        <end position="243"/>
    </location>
</feature>
<proteinExistence type="predicted"/>
<dbReference type="EMBL" id="LR586016">
    <property type="protein sequence ID" value="VIP00740.1"/>
    <property type="molecule type" value="Genomic_DNA"/>
</dbReference>
<feature type="domain" description="Carbohydrate binding module xylan-binding" evidence="7">
    <location>
        <begin position="296"/>
        <end position="381"/>
    </location>
</feature>
<evidence type="ECO:0000313" key="8">
    <source>
        <dbReference type="EMBL" id="VIP00740.1"/>
    </source>
</evidence>
<evidence type="ECO:0000259" key="4">
    <source>
        <dbReference type="Pfam" id="PF07627"/>
    </source>
</evidence>
<organism evidence="8">
    <name type="scientific">Tuwongella immobilis</name>
    <dbReference type="NCBI Taxonomy" id="692036"/>
    <lineage>
        <taxon>Bacteria</taxon>
        <taxon>Pseudomonadati</taxon>
        <taxon>Planctomycetota</taxon>
        <taxon>Planctomycetia</taxon>
        <taxon>Gemmatales</taxon>
        <taxon>Gemmataceae</taxon>
        <taxon>Tuwongella</taxon>
    </lineage>
</organism>
<evidence type="ECO:0000313" key="9">
    <source>
        <dbReference type="Proteomes" id="UP000464378"/>
    </source>
</evidence>
<dbReference type="InterPro" id="IPR013036">
    <property type="entry name" value="DUF1587"/>
</dbReference>
<protein>
    <recommendedName>
        <fullName evidence="10">Cytochrome c domain-containing protein</fullName>
    </recommendedName>
</protein>
<dbReference type="InterPro" id="IPR031768">
    <property type="entry name" value="CBM60_xylan-bd"/>
</dbReference>
<dbReference type="InParanoid" id="A0A6C2YGT8"/>
<accession>A0A6C2YGT8</accession>
<dbReference type="Pfam" id="PF16841">
    <property type="entry name" value="CBM60"/>
    <property type="match status" value="1"/>
</dbReference>
<evidence type="ECO:0000259" key="2">
    <source>
        <dbReference type="Pfam" id="PF07624"/>
    </source>
</evidence>
<dbReference type="Proteomes" id="UP000464378">
    <property type="component" value="Chromosome"/>
</dbReference>
<feature type="domain" description="DUF1592" evidence="5">
    <location>
        <begin position="482"/>
        <end position="608"/>
    </location>
</feature>
<dbReference type="Pfam" id="PF07627">
    <property type="entry name" value="PSCyt3"/>
    <property type="match status" value="1"/>
</dbReference>
<feature type="region of interest" description="Disordered" evidence="1">
    <location>
        <begin position="46"/>
        <end position="65"/>
    </location>
</feature>
<dbReference type="Pfam" id="PF07631">
    <property type="entry name" value="PSD4"/>
    <property type="match status" value="1"/>
</dbReference>
<keyword evidence="9" id="KW-1185">Reference proteome</keyword>
<evidence type="ECO:0000259" key="5">
    <source>
        <dbReference type="Pfam" id="PF07631"/>
    </source>
</evidence>
<feature type="domain" description="DUF1588" evidence="4">
    <location>
        <begin position="627"/>
        <end position="723"/>
    </location>
</feature>
<dbReference type="InterPro" id="IPR013042">
    <property type="entry name" value="DUF1592"/>
</dbReference>
<dbReference type="EMBL" id="LR593887">
    <property type="protein sequence ID" value="VTR96898.1"/>
    <property type="molecule type" value="Genomic_DNA"/>
</dbReference>
<sequence>MSLRTILLLAGLVAVSASGITVLRLRSQAKSTFDAVASPQSLASSGVAPNAASGTGPDSSALAATPSLPGVTQPVAFQKQPSEYDTVLQPFLAKYCNTCHNDVKQSAGLILTDYVNEAVAKKRREVWLLVADNVASKAMPPKNGPQPTQAERDAVLKYLTGKLTAIECGVEHNPGRVTLRRLNRAEYNNTIRDLIGIDFTPADDFPSDDVGYGFDNIGDVLSLPPILLEKYLNAAEQVMNRAIVDEGNIASSKQMYRPQNLIVSNREFKQRGMISFHSNGTAHIPFNFPGTSEYIIRIRAWGDLAGPDLPRLTVRLEDKVIKTFAVNATPSKPMICEVKVRVDGGTRKVTAEFDNDYYEDVKPRPKDRNLYIGGIEIEGPLSPVQKLLPESHQRIMIARPTTPGSGEIAARKVLTAFVTRAYRRPAKPQEIERLLALVRKMAAQGERFEEQIRIACRAVLVSPHFLFRVEADPPAGQEVRKLNDYELASRLSYFLWSSMPDAELFRVADRGELSRPEVLQAQVKRMLADPKSRALVENFAGQWLQLRNLQTIAPDRRQFRGFDESLRDAMRQETERFFEHVMRENRSVLEFLDSDYTFVNDRLAKHYGFVNISGSEFRKVKLPDARRGGILTHASVLTVTSNPTRTSPVKRGKWVLDNILGTPPPPPPPDVPELEDSKQLTGTLRQKMEQHRANPTCASCHQRMDPLGFGFENFDAVGAWRSRDGGDAIDPSGVLPAGEKFQGPAELRKILLGKADLFRRCLAEKMLTFSLGRGLEFYDKCALDEIVTKLKAEDDRFAALVMGIVQSEPFQKRRNKRGE</sequence>
<evidence type="ECO:0000256" key="1">
    <source>
        <dbReference type="SAM" id="MobiDB-lite"/>
    </source>
</evidence>
<evidence type="ECO:0000259" key="3">
    <source>
        <dbReference type="Pfam" id="PF07626"/>
    </source>
</evidence>
<gene>
    <name evidence="8" type="ORF">GMBLW1_32200</name>
</gene>
<dbReference type="AlphaFoldDB" id="A0A6C2YGT8"/>